<dbReference type="InterPro" id="IPR000073">
    <property type="entry name" value="AB_hydrolase_1"/>
</dbReference>
<dbReference type="STRING" id="686832.A0A0C2XNT7"/>
<feature type="domain" description="AB hydrolase-1" evidence="3">
    <location>
        <begin position="58"/>
        <end position="318"/>
    </location>
</feature>
<dbReference type="GO" id="GO:0005739">
    <property type="term" value="C:mitochondrion"/>
    <property type="evidence" value="ECO:0007669"/>
    <property type="project" value="TreeGrafter"/>
</dbReference>
<evidence type="ECO:0000313" key="5">
    <source>
        <dbReference type="Proteomes" id="UP000053424"/>
    </source>
</evidence>
<dbReference type="PANTHER" id="PTHR46118:SF4">
    <property type="entry name" value="PROTEIN ABHD11"/>
    <property type="match status" value="1"/>
</dbReference>
<accession>A0A0C2XNT7</accession>
<dbReference type="HOGENOM" id="CLU_020336_53_0_1"/>
<sequence length="332" mass="37145">MSSSLLQHLRRSRQLKCTRNLHQHWRLFSRTHGEIPRHDTVELSYSSIIPENGNATEKPLVILHGLFGSKRNWGSICKALHRDMPDRPLYALDMRNHGASPHASPMTYEAMAADVRKFIMDKGLKDVALLGHSMGGKAAMAYALSLKANGETSIPLSQLIVLDVAPSIGSLSSDFIQYIHVMQKIEGLSPGVIKTRTDADNILKPYESDISIRQFLLTNLKLPSHSKTTQRHGAEEKAKFIVPLGILSHSMEALGSFPYRYNPDDQSVPTTWDGPTLVVKGTKSAYINHKNTPAFRAFFPNMQLEGLDTGHWVHAEKPTEFRKLVVDFLNES</sequence>
<proteinExistence type="inferred from homology"/>
<dbReference type="PANTHER" id="PTHR46118">
    <property type="entry name" value="PROTEIN ABHD11"/>
    <property type="match status" value="1"/>
</dbReference>
<dbReference type="Proteomes" id="UP000053424">
    <property type="component" value="Unassembled WGS sequence"/>
</dbReference>
<keyword evidence="2" id="KW-0378">Hydrolase</keyword>
<dbReference type="OrthoDB" id="8119704at2759"/>
<dbReference type="Gene3D" id="3.40.50.1820">
    <property type="entry name" value="alpha/beta hydrolase"/>
    <property type="match status" value="1"/>
</dbReference>
<evidence type="ECO:0000256" key="1">
    <source>
        <dbReference type="ARBA" id="ARBA00008645"/>
    </source>
</evidence>
<protein>
    <recommendedName>
        <fullName evidence="3">AB hydrolase-1 domain-containing protein</fullName>
    </recommendedName>
</protein>
<dbReference type="SUPFAM" id="SSF53474">
    <property type="entry name" value="alpha/beta-Hydrolases"/>
    <property type="match status" value="1"/>
</dbReference>
<dbReference type="AlphaFoldDB" id="A0A0C2XNT7"/>
<comment type="similarity">
    <text evidence="1">Belongs to the AB hydrolase superfamily.</text>
</comment>
<reference evidence="5" key="2">
    <citation type="submission" date="2015-01" db="EMBL/GenBank/DDBJ databases">
        <title>Evolutionary Origins and Diversification of the Mycorrhizal Mutualists.</title>
        <authorList>
            <consortium name="DOE Joint Genome Institute"/>
            <consortium name="Mycorrhizal Genomics Consortium"/>
            <person name="Kohler A."/>
            <person name="Kuo A."/>
            <person name="Nagy L.G."/>
            <person name="Floudas D."/>
            <person name="Copeland A."/>
            <person name="Barry K.W."/>
            <person name="Cichocki N."/>
            <person name="Veneault-Fourrey C."/>
            <person name="LaButti K."/>
            <person name="Lindquist E.A."/>
            <person name="Lipzen A."/>
            <person name="Lundell T."/>
            <person name="Morin E."/>
            <person name="Murat C."/>
            <person name="Riley R."/>
            <person name="Ohm R."/>
            <person name="Sun H."/>
            <person name="Tunlid A."/>
            <person name="Henrissat B."/>
            <person name="Grigoriev I.V."/>
            <person name="Hibbett D.S."/>
            <person name="Martin F."/>
        </authorList>
    </citation>
    <scope>NUCLEOTIDE SEQUENCE [LARGE SCALE GENOMIC DNA]</scope>
    <source>
        <strain evidence="5">h7</strain>
    </source>
</reference>
<organism evidence="4 5">
    <name type="scientific">Hebeloma cylindrosporum</name>
    <dbReference type="NCBI Taxonomy" id="76867"/>
    <lineage>
        <taxon>Eukaryota</taxon>
        <taxon>Fungi</taxon>
        <taxon>Dikarya</taxon>
        <taxon>Basidiomycota</taxon>
        <taxon>Agaricomycotina</taxon>
        <taxon>Agaricomycetes</taxon>
        <taxon>Agaricomycetidae</taxon>
        <taxon>Agaricales</taxon>
        <taxon>Agaricineae</taxon>
        <taxon>Hymenogastraceae</taxon>
        <taxon>Hebeloma</taxon>
    </lineage>
</organism>
<gene>
    <name evidence="4" type="ORF">M413DRAFT_447271</name>
</gene>
<reference evidence="4 5" key="1">
    <citation type="submission" date="2014-04" db="EMBL/GenBank/DDBJ databases">
        <authorList>
            <consortium name="DOE Joint Genome Institute"/>
            <person name="Kuo A."/>
            <person name="Gay G."/>
            <person name="Dore J."/>
            <person name="Kohler A."/>
            <person name="Nagy L.G."/>
            <person name="Floudas D."/>
            <person name="Copeland A."/>
            <person name="Barry K.W."/>
            <person name="Cichocki N."/>
            <person name="Veneault-Fourrey C."/>
            <person name="LaButti K."/>
            <person name="Lindquist E.A."/>
            <person name="Lipzen A."/>
            <person name="Lundell T."/>
            <person name="Morin E."/>
            <person name="Murat C."/>
            <person name="Sun H."/>
            <person name="Tunlid A."/>
            <person name="Henrissat B."/>
            <person name="Grigoriev I.V."/>
            <person name="Hibbett D.S."/>
            <person name="Martin F."/>
            <person name="Nordberg H.P."/>
            <person name="Cantor M.N."/>
            <person name="Hua S.X."/>
        </authorList>
    </citation>
    <scope>NUCLEOTIDE SEQUENCE [LARGE SCALE GENOMIC DNA]</scope>
    <source>
        <strain evidence="5">h7</strain>
    </source>
</reference>
<evidence type="ECO:0000313" key="4">
    <source>
        <dbReference type="EMBL" id="KIM39333.1"/>
    </source>
</evidence>
<dbReference type="EMBL" id="KN831786">
    <property type="protein sequence ID" value="KIM39333.1"/>
    <property type="molecule type" value="Genomic_DNA"/>
</dbReference>
<name>A0A0C2XNT7_HEBCY</name>
<keyword evidence="5" id="KW-1185">Reference proteome</keyword>
<dbReference type="Pfam" id="PF00561">
    <property type="entry name" value="Abhydrolase_1"/>
    <property type="match status" value="1"/>
</dbReference>
<evidence type="ECO:0000256" key="2">
    <source>
        <dbReference type="ARBA" id="ARBA00022801"/>
    </source>
</evidence>
<dbReference type="GO" id="GO:0052689">
    <property type="term" value="F:carboxylic ester hydrolase activity"/>
    <property type="evidence" value="ECO:0007669"/>
    <property type="project" value="TreeGrafter"/>
</dbReference>
<dbReference type="InterPro" id="IPR029058">
    <property type="entry name" value="AB_hydrolase_fold"/>
</dbReference>
<evidence type="ECO:0000259" key="3">
    <source>
        <dbReference type="Pfam" id="PF00561"/>
    </source>
</evidence>